<evidence type="ECO:0000313" key="2">
    <source>
        <dbReference type="EMBL" id="GAG73978.1"/>
    </source>
</evidence>
<dbReference type="InterPro" id="IPR047650">
    <property type="entry name" value="Transpos_IS110"/>
</dbReference>
<protein>
    <recommendedName>
        <fullName evidence="1">Transposase IS110-like N-terminal domain-containing protein</fullName>
    </recommendedName>
</protein>
<dbReference type="GO" id="GO:0003677">
    <property type="term" value="F:DNA binding"/>
    <property type="evidence" value="ECO:0007669"/>
    <property type="project" value="InterPro"/>
</dbReference>
<sequence>MAKNVYFVGLDIACDDFVANIYQSPKQSIITKEDIKNTFDGFNMFILWLKEHALSKINSIICMEATGVYNEAIAHYLVTQGFRVSVEPPLKVKRAFDPVGHKTDAVDSKQIAEYAYRYSDELRFWQPKDEIIEKIKHLLTAREQFVKQSTAIQNAMKAYEKHIVQVSLIVKVHRQTLREIEKHITEIDKELDRIIGQYPRRQLKFYDEIYH</sequence>
<dbReference type="InterPro" id="IPR002525">
    <property type="entry name" value="Transp_IS110-like_N"/>
</dbReference>
<dbReference type="AlphaFoldDB" id="X1ANW3"/>
<name>X1ANW3_9ZZZZ</name>
<gene>
    <name evidence="2" type="ORF">S01H4_06304</name>
</gene>
<reference evidence="2" key="1">
    <citation type="journal article" date="2014" name="Front. Microbiol.">
        <title>High frequency of phylogenetically diverse reductive dehalogenase-homologous genes in deep subseafloor sedimentary metagenomes.</title>
        <authorList>
            <person name="Kawai M."/>
            <person name="Futagami T."/>
            <person name="Toyoda A."/>
            <person name="Takaki Y."/>
            <person name="Nishi S."/>
            <person name="Hori S."/>
            <person name="Arai W."/>
            <person name="Tsubouchi T."/>
            <person name="Morono Y."/>
            <person name="Uchiyama I."/>
            <person name="Ito T."/>
            <person name="Fujiyama A."/>
            <person name="Inagaki F."/>
            <person name="Takami H."/>
        </authorList>
    </citation>
    <scope>NUCLEOTIDE SEQUENCE</scope>
    <source>
        <strain evidence="2">Expedition CK06-06</strain>
    </source>
</reference>
<proteinExistence type="predicted"/>
<dbReference type="PANTHER" id="PTHR33055:SF3">
    <property type="entry name" value="PUTATIVE TRANSPOSASE FOR IS117-RELATED"/>
    <property type="match status" value="1"/>
</dbReference>
<dbReference type="Pfam" id="PF01548">
    <property type="entry name" value="DEDD_Tnp_IS110"/>
    <property type="match status" value="1"/>
</dbReference>
<dbReference type="EMBL" id="BART01001925">
    <property type="protein sequence ID" value="GAG73978.1"/>
    <property type="molecule type" value="Genomic_DNA"/>
</dbReference>
<accession>X1ANW3</accession>
<feature type="domain" description="Transposase IS110-like N-terminal" evidence="1">
    <location>
        <begin position="8"/>
        <end position="158"/>
    </location>
</feature>
<comment type="caution">
    <text evidence="2">The sequence shown here is derived from an EMBL/GenBank/DDBJ whole genome shotgun (WGS) entry which is preliminary data.</text>
</comment>
<dbReference type="PANTHER" id="PTHR33055">
    <property type="entry name" value="TRANSPOSASE FOR INSERTION SEQUENCE ELEMENT IS1111A"/>
    <property type="match status" value="1"/>
</dbReference>
<evidence type="ECO:0000259" key="1">
    <source>
        <dbReference type="Pfam" id="PF01548"/>
    </source>
</evidence>
<organism evidence="2">
    <name type="scientific">marine sediment metagenome</name>
    <dbReference type="NCBI Taxonomy" id="412755"/>
    <lineage>
        <taxon>unclassified sequences</taxon>
        <taxon>metagenomes</taxon>
        <taxon>ecological metagenomes</taxon>
    </lineage>
</organism>
<dbReference type="GO" id="GO:0006313">
    <property type="term" value="P:DNA transposition"/>
    <property type="evidence" value="ECO:0007669"/>
    <property type="project" value="InterPro"/>
</dbReference>
<dbReference type="GO" id="GO:0004803">
    <property type="term" value="F:transposase activity"/>
    <property type="evidence" value="ECO:0007669"/>
    <property type="project" value="InterPro"/>
</dbReference>